<accession>A0A5B0RTV1</accession>
<evidence type="ECO:0000313" key="1">
    <source>
        <dbReference type="EMBL" id="KAA1128799.1"/>
    </source>
</evidence>
<sequence length="247" mass="27596">MSDDGDGVLMAWMWKQFMIQLAPRVRMAWTTSCEMSKVHTGKVNCVMSACPYDIVLANLRTNRAGQQEWGMDLVAVLSGFDSLRERKRTTEMSGRLGRNLNRQRNEVPNFGRMITTQEEFGLTSTVFLTQREPATCTADFKEKSSMAPVGRASSREEVHGVRLGEVPARLPILIFKASRKKDGGSGAKSENRMVIDERQRSECVPTVVSKPVPGYRSIDTVTTVGNFKDTAVWQKECTSAEFSTLQS</sequence>
<dbReference type="Proteomes" id="UP000325313">
    <property type="component" value="Unassembled WGS sequence"/>
</dbReference>
<dbReference type="EMBL" id="VDEP01000139">
    <property type="protein sequence ID" value="KAA1128799.1"/>
    <property type="molecule type" value="Genomic_DNA"/>
</dbReference>
<dbReference type="AlphaFoldDB" id="A0A5B0RTV1"/>
<protein>
    <submittedName>
        <fullName evidence="1">Uncharacterized protein</fullName>
    </submittedName>
</protein>
<organism evidence="1 2">
    <name type="scientific">Puccinia graminis f. sp. tritici</name>
    <dbReference type="NCBI Taxonomy" id="56615"/>
    <lineage>
        <taxon>Eukaryota</taxon>
        <taxon>Fungi</taxon>
        <taxon>Dikarya</taxon>
        <taxon>Basidiomycota</taxon>
        <taxon>Pucciniomycotina</taxon>
        <taxon>Pucciniomycetes</taxon>
        <taxon>Pucciniales</taxon>
        <taxon>Pucciniaceae</taxon>
        <taxon>Puccinia</taxon>
    </lineage>
</organism>
<name>A0A5B0RTV1_PUCGR</name>
<gene>
    <name evidence="1" type="ORF">PGTUg99_021297</name>
</gene>
<comment type="caution">
    <text evidence="1">The sequence shown here is derived from an EMBL/GenBank/DDBJ whole genome shotgun (WGS) entry which is preliminary data.</text>
</comment>
<reference evidence="1 2" key="1">
    <citation type="submission" date="2019-05" db="EMBL/GenBank/DDBJ databases">
        <title>Emergence of the Ug99 lineage of the wheat stem rust pathogen through somatic hybridization.</title>
        <authorList>
            <person name="Li F."/>
            <person name="Upadhyaya N.M."/>
            <person name="Sperschneider J."/>
            <person name="Matny O."/>
            <person name="Nguyen-Phuc H."/>
            <person name="Mago R."/>
            <person name="Raley C."/>
            <person name="Miller M.E."/>
            <person name="Silverstein K.A.T."/>
            <person name="Henningsen E."/>
            <person name="Hirsch C.D."/>
            <person name="Visser B."/>
            <person name="Pretorius Z.A."/>
            <person name="Steffenson B.J."/>
            <person name="Schwessinger B."/>
            <person name="Dodds P.N."/>
            <person name="Figueroa M."/>
        </authorList>
    </citation>
    <scope>NUCLEOTIDE SEQUENCE [LARGE SCALE GENOMIC DNA]</scope>
    <source>
        <strain evidence="1 2">Ug99</strain>
    </source>
</reference>
<evidence type="ECO:0000313" key="2">
    <source>
        <dbReference type="Proteomes" id="UP000325313"/>
    </source>
</evidence>
<proteinExistence type="predicted"/>